<keyword evidence="10" id="KW-1185">Reference proteome</keyword>
<proteinExistence type="inferred from homology"/>
<dbReference type="PANTHER" id="PTHR30012">
    <property type="entry name" value="GENERAL SECRETION PATHWAY PROTEIN"/>
    <property type="match status" value="1"/>
</dbReference>
<evidence type="ECO:0000256" key="5">
    <source>
        <dbReference type="ARBA" id="ARBA00022989"/>
    </source>
</evidence>
<dbReference type="STRING" id="1423783.FC50_GL000907"/>
<evidence type="ECO:0000256" key="1">
    <source>
        <dbReference type="ARBA" id="ARBA00004651"/>
    </source>
</evidence>
<keyword evidence="4 7" id="KW-0812">Transmembrane</keyword>
<sequence>MQAEVCEHMGTLLRSGFNVADALAFMTVRWPRRAPTFEQLIEAVSNGTELADALHAVGFAPVVSTQVALAGAHGSLADTLGTTAQYLQLLRRTRGRLWQLLMYPLVLLVVLGFLEVGIVYWVLPQLTQKQPVIPWPQIIVVAVIVGVCVLAIWFIRVLDSAGRYQLLRRWPVIGGMLTRYYQYEFTVGAGTFLRGGQDLAGYCRYLARLDAGPLTSLGRRVVDGLAEGEALNAVLKDPLVPAGVTRLLSLGQSQAEFAQTVETYAKGLFADLQARMNKMLALIQPLLFLVIGVQIVVMYTRLLLPLYSKKESTILG</sequence>
<evidence type="ECO:0000259" key="8">
    <source>
        <dbReference type="Pfam" id="PF00482"/>
    </source>
</evidence>
<feature type="transmembrane region" description="Helical" evidence="7">
    <location>
        <begin position="279"/>
        <end position="299"/>
    </location>
</feature>
<keyword evidence="6 7" id="KW-0472">Membrane</keyword>
<keyword evidence="3" id="KW-1003">Cell membrane</keyword>
<comment type="subcellular location">
    <subcellularLocation>
        <location evidence="1">Cell membrane</location>
        <topology evidence="1">Multi-pass membrane protein</topology>
    </subcellularLocation>
</comment>
<name>A0A0R1U1L2_9LACO</name>
<feature type="domain" description="Type II secretion system protein GspF" evidence="8">
    <location>
        <begin position="191"/>
        <end position="305"/>
    </location>
</feature>
<evidence type="ECO:0000256" key="3">
    <source>
        <dbReference type="ARBA" id="ARBA00022475"/>
    </source>
</evidence>
<reference evidence="9 10" key="1">
    <citation type="journal article" date="2015" name="Genome Announc.">
        <title>Expanding the biotechnology potential of lactobacilli through comparative genomics of 213 strains and associated genera.</title>
        <authorList>
            <person name="Sun Z."/>
            <person name="Harris H.M."/>
            <person name="McCann A."/>
            <person name="Guo C."/>
            <person name="Argimon S."/>
            <person name="Zhang W."/>
            <person name="Yang X."/>
            <person name="Jeffery I.B."/>
            <person name="Cooney J.C."/>
            <person name="Kagawa T.F."/>
            <person name="Liu W."/>
            <person name="Song Y."/>
            <person name="Salvetti E."/>
            <person name="Wrobel A."/>
            <person name="Rasinkangas P."/>
            <person name="Parkhill J."/>
            <person name="Rea M.C."/>
            <person name="O'Sullivan O."/>
            <person name="Ritari J."/>
            <person name="Douillard F.P."/>
            <person name="Paul Ross R."/>
            <person name="Yang R."/>
            <person name="Briner A.E."/>
            <person name="Felis G.E."/>
            <person name="de Vos W.M."/>
            <person name="Barrangou R."/>
            <person name="Klaenhammer T.R."/>
            <person name="Caufield P.W."/>
            <person name="Cui Y."/>
            <person name="Zhang H."/>
            <person name="O'Toole P.W."/>
        </authorList>
    </citation>
    <scope>NUCLEOTIDE SEQUENCE [LARGE SCALE GENOMIC DNA]</scope>
    <source>
        <strain evidence="9 10">DSM 15945</strain>
    </source>
</reference>
<evidence type="ECO:0000256" key="6">
    <source>
        <dbReference type="ARBA" id="ARBA00023136"/>
    </source>
</evidence>
<feature type="domain" description="Type II secretion system protein GspF" evidence="8">
    <location>
        <begin position="6"/>
        <end position="124"/>
    </location>
</feature>
<dbReference type="InterPro" id="IPR003004">
    <property type="entry name" value="GspF/PilC"/>
</dbReference>
<protein>
    <submittedName>
        <fullName evidence="9">Type ii secretory pathway competence component</fullName>
    </submittedName>
</protein>
<evidence type="ECO:0000256" key="4">
    <source>
        <dbReference type="ARBA" id="ARBA00022692"/>
    </source>
</evidence>
<dbReference type="PATRIC" id="fig|1423783.4.peg.937"/>
<keyword evidence="5 7" id="KW-1133">Transmembrane helix</keyword>
<dbReference type="EMBL" id="AZFJ01000045">
    <property type="protein sequence ID" value="KRL86388.1"/>
    <property type="molecule type" value="Genomic_DNA"/>
</dbReference>
<dbReference type="Pfam" id="PF00482">
    <property type="entry name" value="T2SSF"/>
    <property type="match status" value="2"/>
</dbReference>
<dbReference type="InterPro" id="IPR018076">
    <property type="entry name" value="T2SS_GspF_dom"/>
</dbReference>
<dbReference type="Proteomes" id="UP000051922">
    <property type="component" value="Unassembled WGS sequence"/>
</dbReference>
<evidence type="ECO:0000313" key="10">
    <source>
        <dbReference type="Proteomes" id="UP000051922"/>
    </source>
</evidence>
<accession>A0A0R1U1L2</accession>
<evidence type="ECO:0000256" key="2">
    <source>
        <dbReference type="ARBA" id="ARBA00005745"/>
    </source>
</evidence>
<dbReference type="Gene3D" id="1.20.81.30">
    <property type="entry name" value="Type II secretion system (T2SS), domain F"/>
    <property type="match status" value="1"/>
</dbReference>
<dbReference type="PANTHER" id="PTHR30012:SF0">
    <property type="entry name" value="TYPE II SECRETION SYSTEM PROTEIN F-RELATED"/>
    <property type="match status" value="1"/>
</dbReference>
<feature type="transmembrane region" description="Helical" evidence="7">
    <location>
        <begin position="135"/>
        <end position="158"/>
    </location>
</feature>
<organism evidence="9 10">
    <name type="scientific">Lacticaseibacillus pantheris DSM 15945 = JCM 12539 = NBRC 106106</name>
    <dbReference type="NCBI Taxonomy" id="1423783"/>
    <lineage>
        <taxon>Bacteria</taxon>
        <taxon>Bacillati</taxon>
        <taxon>Bacillota</taxon>
        <taxon>Bacilli</taxon>
        <taxon>Lactobacillales</taxon>
        <taxon>Lactobacillaceae</taxon>
        <taxon>Lacticaseibacillus</taxon>
    </lineage>
</organism>
<dbReference type="AlphaFoldDB" id="A0A0R1U1L2"/>
<evidence type="ECO:0000256" key="7">
    <source>
        <dbReference type="SAM" id="Phobius"/>
    </source>
</evidence>
<evidence type="ECO:0000313" key="9">
    <source>
        <dbReference type="EMBL" id="KRL86388.1"/>
    </source>
</evidence>
<comment type="caution">
    <text evidence="9">The sequence shown here is derived from an EMBL/GenBank/DDBJ whole genome shotgun (WGS) entry which is preliminary data.</text>
</comment>
<dbReference type="GO" id="GO:0005886">
    <property type="term" value="C:plasma membrane"/>
    <property type="evidence" value="ECO:0007669"/>
    <property type="project" value="UniProtKB-SubCell"/>
</dbReference>
<dbReference type="InterPro" id="IPR042094">
    <property type="entry name" value="T2SS_GspF_sf"/>
</dbReference>
<gene>
    <name evidence="9" type="ORF">FC50_GL000907</name>
</gene>
<comment type="similarity">
    <text evidence="2">Belongs to the GSP F family.</text>
</comment>
<feature type="transmembrane region" description="Helical" evidence="7">
    <location>
        <begin position="100"/>
        <end position="123"/>
    </location>
</feature>